<dbReference type="HOGENOM" id="CLU_2033224_0_0_7"/>
<dbReference type="Gene3D" id="1.10.1060.10">
    <property type="entry name" value="Alpha-helical ferredoxin"/>
    <property type="match status" value="1"/>
</dbReference>
<evidence type="ECO:0000256" key="2">
    <source>
        <dbReference type="ARBA" id="ARBA00023004"/>
    </source>
</evidence>
<dbReference type="InterPro" id="IPR017896">
    <property type="entry name" value="4Fe4S_Fe-S-bd"/>
</dbReference>
<accession>Q2IMS7</accession>
<dbReference type="GO" id="GO:0046872">
    <property type="term" value="F:metal ion binding"/>
    <property type="evidence" value="ECO:0007669"/>
    <property type="project" value="UniProtKB-KW"/>
</dbReference>
<dbReference type="InterPro" id="IPR009051">
    <property type="entry name" value="Helical_ferredxn"/>
</dbReference>
<protein>
    <submittedName>
        <fullName evidence="5">4Fe-4S ferredoxin, iron-sulfur binding protein</fullName>
    </submittedName>
</protein>
<evidence type="ECO:0000256" key="3">
    <source>
        <dbReference type="ARBA" id="ARBA00023014"/>
    </source>
</evidence>
<dbReference type="RefSeq" id="WP_011419394.1">
    <property type="nucleotide sequence ID" value="NC_007760.1"/>
</dbReference>
<organism evidence="5 6">
    <name type="scientific">Anaeromyxobacter dehalogenans (strain 2CP-C)</name>
    <dbReference type="NCBI Taxonomy" id="290397"/>
    <lineage>
        <taxon>Bacteria</taxon>
        <taxon>Pseudomonadati</taxon>
        <taxon>Myxococcota</taxon>
        <taxon>Myxococcia</taxon>
        <taxon>Myxococcales</taxon>
        <taxon>Cystobacterineae</taxon>
        <taxon>Anaeromyxobacteraceae</taxon>
        <taxon>Anaeromyxobacter</taxon>
    </lineage>
</organism>
<evidence type="ECO:0000313" key="6">
    <source>
        <dbReference type="Proteomes" id="UP000001935"/>
    </source>
</evidence>
<dbReference type="SUPFAM" id="SSF46548">
    <property type="entry name" value="alpha-helical ferredoxin"/>
    <property type="match status" value="1"/>
</dbReference>
<keyword evidence="1" id="KW-0479">Metal-binding</keyword>
<dbReference type="InterPro" id="IPR017900">
    <property type="entry name" value="4Fe4S_Fe_S_CS"/>
</dbReference>
<dbReference type="Proteomes" id="UP000001935">
    <property type="component" value="Chromosome"/>
</dbReference>
<dbReference type="Pfam" id="PF13183">
    <property type="entry name" value="Fer4_8"/>
    <property type="match status" value="1"/>
</dbReference>
<evidence type="ECO:0000313" key="5">
    <source>
        <dbReference type="EMBL" id="ABC80111.1"/>
    </source>
</evidence>
<dbReference type="PROSITE" id="PS51379">
    <property type="entry name" value="4FE4S_FER_2"/>
    <property type="match status" value="1"/>
</dbReference>
<gene>
    <name evidence="5" type="ordered locus">Adeh_0335</name>
</gene>
<dbReference type="STRING" id="290397.Adeh_0335"/>
<reference evidence="5 6" key="1">
    <citation type="submission" date="2006-01" db="EMBL/GenBank/DDBJ databases">
        <title>Complete sequence of Anaeromyxobacter dehalogenans 2CP-C.</title>
        <authorList>
            <consortium name="US DOE Joint Genome Institute"/>
            <person name="Copeland A."/>
            <person name="Lucas S."/>
            <person name="Lapidus A."/>
            <person name="Barry K."/>
            <person name="Detter J.C."/>
            <person name="Glavina T."/>
            <person name="Hammon N."/>
            <person name="Israni S."/>
            <person name="Pitluck S."/>
            <person name="Brettin T."/>
            <person name="Bruce D."/>
            <person name="Han C."/>
            <person name="Tapia R."/>
            <person name="Gilna P."/>
            <person name="Kiss H."/>
            <person name="Schmutz J."/>
            <person name="Larimer F."/>
            <person name="Land M."/>
            <person name="Kyrpides N."/>
            <person name="Anderson I."/>
            <person name="Sanford R.A."/>
            <person name="Ritalahti K.M."/>
            <person name="Thomas H.S."/>
            <person name="Kirby J.R."/>
            <person name="Zhulin I.B."/>
            <person name="Loeffler F.E."/>
            <person name="Richardson P."/>
        </authorList>
    </citation>
    <scope>NUCLEOTIDE SEQUENCE [LARGE SCALE GENOMIC DNA]</scope>
    <source>
        <strain evidence="5 6">2CP-C</strain>
    </source>
</reference>
<dbReference type="AlphaFoldDB" id="Q2IMS7"/>
<dbReference type="OrthoDB" id="9770306at2"/>
<keyword evidence="3" id="KW-0411">Iron-sulfur</keyword>
<proteinExistence type="predicted"/>
<feature type="domain" description="4Fe-4S ferredoxin-type" evidence="4">
    <location>
        <begin position="72"/>
        <end position="102"/>
    </location>
</feature>
<keyword evidence="2" id="KW-0408">Iron</keyword>
<evidence type="ECO:0000256" key="1">
    <source>
        <dbReference type="ARBA" id="ARBA00022723"/>
    </source>
</evidence>
<name>Q2IMS7_ANADE</name>
<dbReference type="eggNOG" id="COG1139">
    <property type="taxonomic scope" value="Bacteria"/>
</dbReference>
<dbReference type="GO" id="GO:0051536">
    <property type="term" value="F:iron-sulfur cluster binding"/>
    <property type="evidence" value="ECO:0007669"/>
    <property type="project" value="UniProtKB-KW"/>
</dbReference>
<sequence>MLEAMEIAVVMLPVVLVAGMLVRLVARGQAQVLLCMECELCMGACPLCAKRGEAFPGPKGILAAAKTGKVEAAIAAGALDCTSCGACTRVCPRGLAPQVEVERWRAAAEREGTRGAARGPA</sequence>
<dbReference type="EMBL" id="CP000251">
    <property type="protein sequence ID" value="ABC80111.1"/>
    <property type="molecule type" value="Genomic_DNA"/>
</dbReference>
<dbReference type="KEGG" id="ade:Adeh_0335"/>
<dbReference type="PROSITE" id="PS00198">
    <property type="entry name" value="4FE4S_FER_1"/>
    <property type="match status" value="1"/>
</dbReference>
<evidence type="ECO:0000259" key="4">
    <source>
        <dbReference type="PROSITE" id="PS51379"/>
    </source>
</evidence>